<evidence type="ECO:0000256" key="5">
    <source>
        <dbReference type="ARBA" id="ARBA00022771"/>
    </source>
</evidence>
<feature type="region of interest" description="Disordered" evidence="9">
    <location>
        <begin position="293"/>
        <end position="324"/>
    </location>
</feature>
<keyword evidence="5 8" id="KW-0863">Zinc-finger</keyword>
<dbReference type="CDD" id="cd16667">
    <property type="entry name" value="RING-H2_RNF126-like"/>
    <property type="match status" value="1"/>
</dbReference>
<gene>
    <name evidence="11" type="ORF">CVIRNUC_010628</name>
</gene>
<accession>A0AAV1IN02</accession>
<evidence type="ECO:0000313" key="12">
    <source>
        <dbReference type="Proteomes" id="UP001314263"/>
    </source>
</evidence>
<dbReference type="GO" id="GO:0008270">
    <property type="term" value="F:zinc ion binding"/>
    <property type="evidence" value="ECO:0007669"/>
    <property type="project" value="UniProtKB-KW"/>
</dbReference>
<dbReference type="InterPro" id="IPR001841">
    <property type="entry name" value="Znf_RING"/>
</dbReference>
<dbReference type="InterPro" id="IPR013083">
    <property type="entry name" value="Znf_RING/FYVE/PHD"/>
</dbReference>
<evidence type="ECO:0000256" key="9">
    <source>
        <dbReference type="SAM" id="MobiDB-lite"/>
    </source>
</evidence>
<organism evidence="11 12">
    <name type="scientific">Coccomyxa viridis</name>
    <dbReference type="NCBI Taxonomy" id="1274662"/>
    <lineage>
        <taxon>Eukaryota</taxon>
        <taxon>Viridiplantae</taxon>
        <taxon>Chlorophyta</taxon>
        <taxon>core chlorophytes</taxon>
        <taxon>Trebouxiophyceae</taxon>
        <taxon>Trebouxiophyceae incertae sedis</taxon>
        <taxon>Coccomyxaceae</taxon>
        <taxon>Coccomyxa</taxon>
    </lineage>
</organism>
<sequence>MAVDLEDIRKRLQKKATFEAALADLQRQLRDDPTLAGQDAVFDLIKRISILLKTRYTSPAFWRAGRSVFETAKDTDSPSRSQLYDPYIRACSHHLGEAPGSSEIYGITSQPNLQQQQPYLFEGQMSSEPEPPRRRGLEDLLAALADRARVGDAAAGHSDSQDGAPGAQSSAPAEHSAAQPSMAQLEEELAVALAEALAESEAMSGQQLGSKPPASKHAVRGLTREKLSEQRLKQLGGPDVQCSVCREDLVVGDEVQIMPCNDGHVFHPPCLKPWLVEHNSCPVCRHELPTDDDKYERRKEREREDAEGAKGSANALQQNEFIFV</sequence>
<evidence type="ECO:0000256" key="8">
    <source>
        <dbReference type="PROSITE-ProRule" id="PRU00175"/>
    </source>
</evidence>
<evidence type="ECO:0000256" key="3">
    <source>
        <dbReference type="ARBA" id="ARBA00022679"/>
    </source>
</evidence>
<keyword evidence="3" id="KW-0808">Transferase</keyword>
<dbReference type="AlphaFoldDB" id="A0AAV1IN02"/>
<proteinExistence type="predicted"/>
<feature type="compositionally biased region" description="Polar residues" evidence="9">
    <location>
        <begin position="314"/>
        <end position="324"/>
    </location>
</feature>
<dbReference type="Gene3D" id="3.30.40.10">
    <property type="entry name" value="Zinc/RING finger domain, C3HC4 (zinc finger)"/>
    <property type="match status" value="1"/>
</dbReference>
<reference evidence="11 12" key="1">
    <citation type="submission" date="2023-10" db="EMBL/GenBank/DDBJ databases">
        <authorList>
            <person name="Maclean D."/>
            <person name="Macfadyen A."/>
        </authorList>
    </citation>
    <scope>NUCLEOTIDE SEQUENCE [LARGE SCALE GENOMIC DNA]</scope>
</reference>
<evidence type="ECO:0000256" key="2">
    <source>
        <dbReference type="ARBA" id="ARBA00012483"/>
    </source>
</evidence>
<comment type="caution">
    <text evidence="11">The sequence shown here is derived from an EMBL/GenBank/DDBJ whole genome shotgun (WGS) entry which is preliminary data.</text>
</comment>
<evidence type="ECO:0000256" key="6">
    <source>
        <dbReference type="ARBA" id="ARBA00022786"/>
    </source>
</evidence>
<dbReference type="PROSITE" id="PS50089">
    <property type="entry name" value="ZF_RING_2"/>
    <property type="match status" value="1"/>
</dbReference>
<dbReference type="Proteomes" id="UP001314263">
    <property type="component" value="Unassembled WGS sequence"/>
</dbReference>
<keyword evidence="4" id="KW-0479">Metal-binding</keyword>
<dbReference type="SUPFAM" id="SSF57850">
    <property type="entry name" value="RING/U-box"/>
    <property type="match status" value="1"/>
</dbReference>
<evidence type="ECO:0000256" key="7">
    <source>
        <dbReference type="ARBA" id="ARBA00022833"/>
    </source>
</evidence>
<protein>
    <recommendedName>
        <fullName evidence="2">RING-type E3 ubiquitin transferase</fullName>
        <ecNumber evidence="2">2.3.2.27</ecNumber>
    </recommendedName>
</protein>
<dbReference type="EMBL" id="CAUYUE010000017">
    <property type="protein sequence ID" value="CAK0787408.1"/>
    <property type="molecule type" value="Genomic_DNA"/>
</dbReference>
<keyword evidence="12" id="KW-1185">Reference proteome</keyword>
<evidence type="ECO:0000256" key="1">
    <source>
        <dbReference type="ARBA" id="ARBA00000900"/>
    </source>
</evidence>
<keyword evidence="6" id="KW-0833">Ubl conjugation pathway</keyword>
<feature type="region of interest" description="Disordered" evidence="9">
    <location>
        <begin position="202"/>
        <end position="223"/>
    </location>
</feature>
<feature type="region of interest" description="Disordered" evidence="9">
    <location>
        <begin position="150"/>
        <end position="183"/>
    </location>
</feature>
<dbReference type="EC" id="2.3.2.27" evidence="2"/>
<evidence type="ECO:0000259" key="10">
    <source>
        <dbReference type="PROSITE" id="PS50089"/>
    </source>
</evidence>
<dbReference type="PANTHER" id="PTHR15710">
    <property type="entry name" value="E3 UBIQUITIN-PROTEIN LIGASE PRAJA"/>
    <property type="match status" value="1"/>
</dbReference>
<name>A0AAV1IN02_9CHLO</name>
<dbReference type="Pfam" id="PF13639">
    <property type="entry name" value="zf-RING_2"/>
    <property type="match status" value="1"/>
</dbReference>
<dbReference type="GO" id="GO:0061630">
    <property type="term" value="F:ubiquitin protein ligase activity"/>
    <property type="evidence" value="ECO:0007669"/>
    <property type="project" value="UniProtKB-EC"/>
</dbReference>
<evidence type="ECO:0000256" key="4">
    <source>
        <dbReference type="ARBA" id="ARBA00022723"/>
    </source>
</evidence>
<dbReference type="PANTHER" id="PTHR15710:SF217">
    <property type="entry name" value="E3 UBIQUITIN-PROTEIN LIGASE RDUF2"/>
    <property type="match status" value="1"/>
</dbReference>
<dbReference type="GO" id="GO:0005737">
    <property type="term" value="C:cytoplasm"/>
    <property type="evidence" value="ECO:0007669"/>
    <property type="project" value="TreeGrafter"/>
</dbReference>
<comment type="catalytic activity">
    <reaction evidence="1">
        <text>S-ubiquitinyl-[E2 ubiquitin-conjugating enzyme]-L-cysteine + [acceptor protein]-L-lysine = [E2 ubiquitin-conjugating enzyme]-L-cysteine + N(6)-ubiquitinyl-[acceptor protein]-L-lysine.</text>
        <dbReference type="EC" id="2.3.2.27"/>
    </reaction>
</comment>
<dbReference type="FunFam" id="3.30.40.10:FF:000127">
    <property type="entry name" value="E3 ubiquitin-protein ligase RNF181"/>
    <property type="match status" value="1"/>
</dbReference>
<dbReference type="GO" id="GO:0016567">
    <property type="term" value="P:protein ubiquitination"/>
    <property type="evidence" value="ECO:0007669"/>
    <property type="project" value="TreeGrafter"/>
</dbReference>
<feature type="compositionally biased region" description="Basic and acidic residues" evidence="9">
    <location>
        <begin position="293"/>
        <end position="308"/>
    </location>
</feature>
<feature type="domain" description="RING-type" evidence="10">
    <location>
        <begin position="242"/>
        <end position="285"/>
    </location>
</feature>
<evidence type="ECO:0000313" key="11">
    <source>
        <dbReference type="EMBL" id="CAK0787408.1"/>
    </source>
</evidence>
<keyword evidence="7" id="KW-0862">Zinc</keyword>